<evidence type="ECO:0000256" key="2">
    <source>
        <dbReference type="ARBA" id="ARBA00006739"/>
    </source>
</evidence>
<comment type="similarity">
    <text evidence="2">Belongs to the glycosyltransferase 2 family.</text>
</comment>
<feature type="domain" description="Glycosyltransferase 2-like" evidence="5">
    <location>
        <begin position="8"/>
        <end position="154"/>
    </location>
</feature>
<dbReference type="InterPro" id="IPR027791">
    <property type="entry name" value="Galactosyl_T_C"/>
</dbReference>
<dbReference type="Proteomes" id="UP001256711">
    <property type="component" value="Unassembled WGS sequence"/>
</dbReference>
<dbReference type="InterPro" id="IPR029044">
    <property type="entry name" value="Nucleotide-diphossugar_trans"/>
</dbReference>
<name>A0AAW8TY92_9ENTE</name>
<evidence type="ECO:0000259" key="5">
    <source>
        <dbReference type="Pfam" id="PF00535"/>
    </source>
</evidence>
<keyword evidence="3" id="KW-0328">Glycosyltransferase</keyword>
<feature type="domain" description="Galactosyltransferase C-terminal" evidence="6">
    <location>
        <begin position="175"/>
        <end position="220"/>
    </location>
</feature>
<dbReference type="PANTHER" id="PTHR43179">
    <property type="entry name" value="RHAMNOSYLTRANSFERASE WBBL"/>
    <property type="match status" value="1"/>
</dbReference>
<keyword evidence="4" id="KW-0808">Transferase</keyword>
<evidence type="ECO:0000313" key="7">
    <source>
        <dbReference type="EMBL" id="MDT2809382.1"/>
    </source>
</evidence>
<evidence type="ECO:0000256" key="3">
    <source>
        <dbReference type="ARBA" id="ARBA00022676"/>
    </source>
</evidence>
<gene>
    <name evidence="7" type="ORF">P7H43_02585</name>
</gene>
<evidence type="ECO:0000259" key="6">
    <source>
        <dbReference type="Pfam" id="PF02709"/>
    </source>
</evidence>
<dbReference type="RefSeq" id="WP_270596612.1">
    <property type="nucleotide sequence ID" value="NZ_JAQESC010000001.1"/>
</dbReference>
<evidence type="ECO:0000256" key="1">
    <source>
        <dbReference type="ARBA" id="ARBA00004776"/>
    </source>
</evidence>
<evidence type="ECO:0000256" key="4">
    <source>
        <dbReference type="ARBA" id="ARBA00022679"/>
    </source>
</evidence>
<dbReference type="EMBL" id="JARQBJ010000001">
    <property type="protein sequence ID" value="MDT2809382.1"/>
    <property type="molecule type" value="Genomic_DNA"/>
</dbReference>
<sequence length="258" mass="30005">MDKLIISIVTYNSPDAFETLNQFQSIVEKNDRIELFVYDNHSEPDYVEKLKSFKFANIIEGSENAGFGHGHNEILLHQRGKYALICNPDIVIEEADLQVLLQKIEETPNTVAAFPSVYNSDGTPQYLIRKRLAVFDYLLRFLPSKTLKRIFEKRLSDFECRNLSNTEDTAIKMGSGCLMLVDLEKYKKIGGFDERFFMYFEDNDLCLRLASDGDSLLYVPSAKIVHHYGKGSHRSFKLFVIFIQSMIKFFNKWGWRFF</sequence>
<dbReference type="SUPFAM" id="SSF53448">
    <property type="entry name" value="Nucleotide-diphospho-sugar transferases"/>
    <property type="match status" value="1"/>
</dbReference>
<dbReference type="CDD" id="cd04186">
    <property type="entry name" value="GT_2_like_c"/>
    <property type="match status" value="1"/>
</dbReference>
<comment type="caution">
    <text evidence="7">The sequence shown here is derived from an EMBL/GenBank/DDBJ whole genome shotgun (WGS) entry which is preliminary data.</text>
</comment>
<accession>A0AAW8TY92</accession>
<dbReference type="Pfam" id="PF00535">
    <property type="entry name" value="Glycos_transf_2"/>
    <property type="match status" value="1"/>
</dbReference>
<reference evidence="7" key="1">
    <citation type="submission" date="2023-03" db="EMBL/GenBank/DDBJ databases">
        <authorList>
            <person name="Shen W."/>
            <person name="Cai J."/>
        </authorList>
    </citation>
    <scope>NUCLEOTIDE SEQUENCE</scope>
    <source>
        <strain evidence="7">B226-2</strain>
    </source>
</reference>
<dbReference type="AlphaFoldDB" id="A0AAW8TY92"/>
<dbReference type="PANTHER" id="PTHR43179:SF12">
    <property type="entry name" value="GALACTOFURANOSYLTRANSFERASE GLFT2"/>
    <property type="match status" value="1"/>
</dbReference>
<protein>
    <submittedName>
        <fullName evidence="7">Glycosyltransferase family 2 protein</fullName>
    </submittedName>
</protein>
<dbReference type="InterPro" id="IPR001173">
    <property type="entry name" value="Glyco_trans_2-like"/>
</dbReference>
<comment type="pathway">
    <text evidence="1">Cell wall biogenesis; cell wall polysaccharide biosynthesis.</text>
</comment>
<dbReference type="GO" id="GO:0016757">
    <property type="term" value="F:glycosyltransferase activity"/>
    <property type="evidence" value="ECO:0007669"/>
    <property type="project" value="UniProtKB-KW"/>
</dbReference>
<dbReference type="Gene3D" id="3.90.550.10">
    <property type="entry name" value="Spore Coat Polysaccharide Biosynthesis Protein SpsA, Chain A"/>
    <property type="match status" value="1"/>
</dbReference>
<dbReference type="Pfam" id="PF02709">
    <property type="entry name" value="Glyco_transf_7C"/>
    <property type="match status" value="1"/>
</dbReference>
<evidence type="ECO:0000313" key="8">
    <source>
        <dbReference type="Proteomes" id="UP001256711"/>
    </source>
</evidence>
<proteinExistence type="inferred from homology"/>
<organism evidence="7 8">
    <name type="scientific">Enterococcus asini</name>
    <dbReference type="NCBI Taxonomy" id="57732"/>
    <lineage>
        <taxon>Bacteria</taxon>
        <taxon>Bacillati</taxon>
        <taxon>Bacillota</taxon>
        <taxon>Bacilli</taxon>
        <taxon>Lactobacillales</taxon>
        <taxon>Enterococcaceae</taxon>
        <taxon>Enterococcus</taxon>
    </lineage>
</organism>